<organism evidence="1 2">
    <name type="scientific">Lentinus brumalis</name>
    <dbReference type="NCBI Taxonomy" id="2498619"/>
    <lineage>
        <taxon>Eukaryota</taxon>
        <taxon>Fungi</taxon>
        <taxon>Dikarya</taxon>
        <taxon>Basidiomycota</taxon>
        <taxon>Agaricomycotina</taxon>
        <taxon>Agaricomycetes</taxon>
        <taxon>Polyporales</taxon>
        <taxon>Polyporaceae</taxon>
        <taxon>Lentinus</taxon>
    </lineage>
</organism>
<name>A0A371CMF5_9APHY</name>
<keyword evidence="2" id="KW-1185">Reference proteome</keyword>
<dbReference type="Gene3D" id="2.30.30.380">
    <property type="entry name" value="Zn-finger domain of Sec23/24"/>
    <property type="match status" value="1"/>
</dbReference>
<dbReference type="OrthoDB" id="49016at2759"/>
<dbReference type="EMBL" id="KZ857511">
    <property type="protein sequence ID" value="RDX41463.1"/>
    <property type="molecule type" value="Genomic_DNA"/>
</dbReference>
<dbReference type="STRING" id="139420.A0A371CMF5"/>
<sequence length="209" mass="23236">MAKCGNSRSPGKSSVTVLAAAHDEDHLLLDVAHLCPLGYPPRLQRPASRYRPNQIATAIDTNEVGGEKWEERRTRRCLGNARRRSTSPLNKSTWNMPSSSHLASECAIAAVIEPFANQDYREEPVFLVEIGDVGPARCARRRGYINPWCTWVHCQTGRTGSAIYGKPMQPPALLTQLFRLDHPQCPELIRARALGSCPTISDYVVMVSR</sequence>
<proteinExistence type="predicted"/>
<evidence type="ECO:0000313" key="2">
    <source>
        <dbReference type="Proteomes" id="UP000256964"/>
    </source>
</evidence>
<reference evidence="1 2" key="1">
    <citation type="journal article" date="2018" name="Biotechnol. Biofuels">
        <title>Integrative visual omics of the white-rot fungus Polyporus brumalis exposes the biotechnological potential of its oxidative enzymes for delignifying raw plant biomass.</title>
        <authorList>
            <person name="Miyauchi S."/>
            <person name="Rancon A."/>
            <person name="Drula E."/>
            <person name="Hage H."/>
            <person name="Chaduli D."/>
            <person name="Favel A."/>
            <person name="Grisel S."/>
            <person name="Henrissat B."/>
            <person name="Herpoel-Gimbert I."/>
            <person name="Ruiz-Duenas F.J."/>
            <person name="Chevret D."/>
            <person name="Hainaut M."/>
            <person name="Lin J."/>
            <person name="Wang M."/>
            <person name="Pangilinan J."/>
            <person name="Lipzen A."/>
            <person name="Lesage-Meessen L."/>
            <person name="Navarro D."/>
            <person name="Riley R."/>
            <person name="Grigoriev I.V."/>
            <person name="Zhou S."/>
            <person name="Raouche S."/>
            <person name="Rosso M.N."/>
        </authorList>
    </citation>
    <scope>NUCLEOTIDE SEQUENCE [LARGE SCALE GENOMIC DNA]</scope>
    <source>
        <strain evidence="1 2">BRFM 1820</strain>
    </source>
</reference>
<accession>A0A371CMF5</accession>
<dbReference type="Gene3D" id="2.60.40.1670">
    <property type="entry name" value="beta-sandwich domain of Sec23/24"/>
    <property type="match status" value="1"/>
</dbReference>
<dbReference type="Proteomes" id="UP000256964">
    <property type="component" value="Unassembled WGS sequence"/>
</dbReference>
<gene>
    <name evidence="1" type="ORF">OH76DRAFT_1475794</name>
</gene>
<dbReference type="AlphaFoldDB" id="A0A371CMF5"/>
<evidence type="ECO:0000313" key="1">
    <source>
        <dbReference type="EMBL" id="RDX41463.1"/>
    </source>
</evidence>
<protein>
    <submittedName>
        <fullName evidence="1">Uncharacterized protein</fullName>
    </submittedName>
</protein>